<evidence type="ECO:0000256" key="1">
    <source>
        <dbReference type="ARBA" id="ARBA00022729"/>
    </source>
</evidence>
<reference evidence="8" key="1">
    <citation type="submission" date="2018-08" db="EMBL/GenBank/DDBJ databases">
        <authorList>
            <person name="Kim S.-J."/>
            <person name="Jung G.-Y."/>
        </authorList>
    </citation>
    <scope>NUCLEOTIDE SEQUENCE [LARGE SCALE GENOMIC DNA]</scope>
    <source>
        <strain evidence="8">GY_G</strain>
    </source>
</reference>
<dbReference type="AlphaFoldDB" id="A0A371BJA6"/>
<dbReference type="Proteomes" id="UP000263833">
    <property type="component" value="Unassembled WGS sequence"/>
</dbReference>
<protein>
    <recommendedName>
        <fullName evidence="6">C-type lysozyme inhibitor domain-containing protein</fullName>
    </recommendedName>
</protein>
<accession>A0A371BJA6</accession>
<dbReference type="InterPro" id="IPR036328">
    <property type="entry name" value="MliC_sf"/>
</dbReference>
<dbReference type="Gene3D" id="2.40.128.200">
    <property type="match status" value="1"/>
</dbReference>
<evidence type="ECO:0000313" key="7">
    <source>
        <dbReference type="EMBL" id="RDV07655.1"/>
    </source>
</evidence>
<comment type="caution">
    <text evidence="7">The sequence shown here is derived from an EMBL/GenBank/DDBJ whole genome shotgun (WGS) entry which is preliminary data.</text>
</comment>
<feature type="chain" id="PRO_5016729583" description="C-type lysozyme inhibitor domain-containing protein" evidence="5">
    <location>
        <begin position="23"/>
        <end position="190"/>
    </location>
</feature>
<keyword evidence="2" id="KW-0472">Membrane</keyword>
<keyword evidence="3" id="KW-0564">Palmitate</keyword>
<evidence type="ECO:0000259" key="6">
    <source>
        <dbReference type="Pfam" id="PF09864"/>
    </source>
</evidence>
<keyword evidence="8" id="KW-1185">Reference proteome</keyword>
<sequence length="190" mass="20176">MTAALRCAACLRNIMRSRPNMASASAPAQAFPPPQAVPRAMPTLSAVRWAGTVRHGKRWKRSTASHICPTYYAHAQAIEIKASLGSMAMKKLMILAPMVLLAGCESIGGPGVSEYYECNRGTKLKVDNIGQAAILVSVNGGRVMGLNRIESPSGNEYSSGTYSFSKNGGTVTWTVGRMAPESCSTVAVPR</sequence>
<name>A0A371BJA6_9SPHN</name>
<evidence type="ECO:0000256" key="4">
    <source>
        <dbReference type="ARBA" id="ARBA00023288"/>
    </source>
</evidence>
<evidence type="ECO:0000256" key="2">
    <source>
        <dbReference type="ARBA" id="ARBA00023136"/>
    </source>
</evidence>
<dbReference type="Pfam" id="PF09864">
    <property type="entry name" value="MliC"/>
    <property type="match status" value="1"/>
</dbReference>
<feature type="domain" description="C-type lysozyme inhibitor" evidence="6">
    <location>
        <begin position="116"/>
        <end position="180"/>
    </location>
</feature>
<organism evidence="7 8">
    <name type="scientific">Sphingorhabdus pulchriflava</name>
    <dbReference type="NCBI Taxonomy" id="2292257"/>
    <lineage>
        <taxon>Bacteria</taxon>
        <taxon>Pseudomonadati</taxon>
        <taxon>Pseudomonadota</taxon>
        <taxon>Alphaproteobacteria</taxon>
        <taxon>Sphingomonadales</taxon>
        <taxon>Sphingomonadaceae</taxon>
        <taxon>Sphingorhabdus</taxon>
    </lineage>
</organism>
<keyword evidence="1 5" id="KW-0732">Signal</keyword>
<feature type="signal peptide" evidence="5">
    <location>
        <begin position="1"/>
        <end position="22"/>
    </location>
</feature>
<dbReference type="OrthoDB" id="7391794at2"/>
<dbReference type="EMBL" id="QRGP01000001">
    <property type="protein sequence ID" value="RDV07655.1"/>
    <property type="molecule type" value="Genomic_DNA"/>
</dbReference>
<evidence type="ECO:0000256" key="5">
    <source>
        <dbReference type="SAM" id="SignalP"/>
    </source>
</evidence>
<keyword evidence="4" id="KW-0449">Lipoprotein</keyword>
<proteinExistence type="predicted"/>
<evidence type="ECO:0000313" key="8">
    <source>
        <dbReference type="Proteomes" id="UP000263833"/>
    </source>
</evidence>
<dbReference type="InterPro" id="IPR018660">
    <property type="entry name" value="MliC"/>
</dbReference>
<gene>
    <name evidence="7" type="ORF">DXH95_10105</name>
</gene>
<dbReference type="SUPFAM" id="SSF141488">
    <property type="entry name" value="YdhA-like"/>
    <property type="match status" value="1"/>
</dbReference>
<evidence type="ECO:0000256" key="3">
    <source>
        <dbReference type="ARBA" id="ARBA00023139"/>
    </source>
</evidence>